<name>A0A917U7R2_9ACTN</name>
<keyword evidence="2" id="KW-1185">Reference proteome</keyword>
<dbReference type="Proteomes" id="UP000642070">
    <property type="component" value="Unassembled WGS sequence"/>
</dbReference>
<dbReference type="RefSeq" id="WP_190254937.1">
    <property type="nucleotide sequence ID" value="NZ_BMPI01000049.1"/>
</dbReference>
<evidence type="ECO:0000313" key="1">
    <source>
        <dbReference type="EMBL" id="GGM63686.1"/>
    </source>
</evidence>
<comment type="caution">
    <text evidence="1">The sequence shown here is derived from an EMBL/GenBank/DDBJ whole genome shotgun (WGS) entry which is preliminary data.</text>
</comment>
<organism evidence="1 2">
    <name type="scientific">Dactylosporangium sucinum</name>
    <dbReference type="NCBI Taxonomy" id="1424081"/>
    <lineage>
        <taxon>Bacteria</taxon>
        <taxon>Bacillati</taxon>
        <taxon>Actinomycetota</taxon>
        <taxon>Actinomycetes</taxon>
        <taxon>Micromonosporales</taxon>
        <taxon>Micromonosporaceae</taxon>
        <taxon>Dactylosporangium</taxon>
    </lineage>
</organism>
<accession>A0A917U7R2</accession>
<reference evidence="1" key="2">
    <citation type="submission" date="2020-09" db="EMBL/GenBank/DDBJ databases">
        <authorList>
            <person name="Sun Q."/>
            <person name="Ohkuma M."/>
        </authorList>
    </citation>
    <scope>NUCLEOTIDE SEQUENCE</scope>
    <source>
        <strain evidence="1">JCM 19831</strain>
    </source>
</reference>
<dbReference type="Pfam" id="PF06475">
    <property type="entry name" value="Glycolipid_bind"/>
    <property type="match status" value="1"/>
</dbReference>
<proteinExistence type="predicted"/>
<gene>
    <name evidence="1" type="ORF">GCM10007977_076560</name>
</gene>
<evidence type="ECO:0000313" key="2">
    <source>
        <dbReference type="Proteomes" id="UP000642070"/>
    </source>
</evidence>
<dbReference type="SUPFAM" id="SSF159275">
    <property type="entry name" value="PA1994-like"/>
    <property type="match status" value="1"/>
</dbReference>
<dbReference type="EMBL" id="BMPI01000049">
    <property type="protein sequence ID" value="GGM63686.1"/>
    <property type="molecule type" value="Genomic_DNA"/>
</dbReference>
<dbReference type="AlphaFoldDB" id="A0A917U7R2"/>
<protein>
    <recommendedName>
        <fullName evidence="3">Glycolipid-binding domain-containing protein</fullName>
    </recommendedName>
</protein>
<dbReference type="InterPro" id="IPR009467">
    <property type="entry name" value="Glycolipid-bd_prot_put"/>
</dbReference>
<evidence type="ECO:0008006" key="3">
    <source>
        <dbReference type="Google" id="ProtNLM"/>
    </source>
</evidence>
<reference evidence="1" key="1">
    <citation type="journal article" date="2014" name="Int. J. Syst. Evol. Microbiol.">
        <title>Complete genome sequence of Corynebacterium casei LMG S-19264T (=DSM 44701T), isolated from a smear-ripened cheese.</title>
        <authorList>
            <consortium name="US DOE Joint Genome Institute (JGI-PGF)"/>
            <person name="Walter F."/>
            <person name="Albersmeier A."/>
            <person name="Kalinowski J."/>
            <person name="Ruckert C."/>
        </authorList>
    </citation>
    <scope>NUCLEOTIDE SEQUENCE</scope>
    <source>
        <strain evidence="1">JCM 19831</strain>
    </source>
</reference>
<sequence length="201" mass="22572">MTVLPRAFAWQRTDTTGGEFATLDDRRGLHARGTAFAADRGLYTCRYDLHTDEGWASTRFEVTAEGGGWLRTLRMERAAGRWRVTTGEQGDLERVLRGAPFAGIEEPDRLHNVLDVDLYNSPLTNTLPIRRLGLHRAAPGTTVTIEAAWILLPSLAVLPVEQTYEVLEGRRVRYRSENFTAVIEIDDEGWVTEYPDLATLA</sequence>